<dbReference type="InterPro" id="IPR032394">
    <property type="entry name" value="Anoct_dimer"/>
</dbReference>
<keyword evidence="6 8" id="KW-0472">Membrane</keyword>
<feature type="transmembrane region" description="Helical" evidence="8">
    <location>
        <begin position="291"/>
        <end position="311"/>
    </location>
</feature>
<dbReference type="Proteomes" id="UP001154078">
    <property type="component" value="Chromosome 3"/>
</dbReference>
<dbReference type="Pfam" id="PF16178">
    <property type="entry name" value="Anoct_dimer"/>
    <property type="match status" value="2"/>
</dbReference>
<dbReference type="AlphaFoldDB" id="A0A9P0B2G7"/>
<name>A0A9P0B2G7_BRAAE</name>
<dbReference type="EMBL" id="OV121134">
    <property type="protein sequence ID" value="CAH0554017.1"/>
    <property type="molecule type" value="Genomic_DNA"/>
</dbReference>
<dbReference type="GO" id="GO:0005886">
    <property type="term" value="C:plasma membrane"/>
    <property type="evidence" value="ECO:0007669"/>
    <property type="project" value="UniProtKB-SubCell"/>
</dbReference>
<evidence type="ECO:0000256" key="1">
    <source>
        <dbReference type="ARBA" id="ARBA00004651"/>
    </source>
</evidence>
<keyword evidence="4 8" id="KW-0812">Transmembrane</keyword>
<evidence type="ECO:0000256" key="5">
    <source>
        <dbReference type="ARBA" id="ARBA00022989"/>
    </source>
</evidence>
<feature type="transmembrane region" description="Helical" evidence="8">
    <location>
        <begin position="367"/>
        <end position="392"/>
    </location>
</feature>
<dbReference type="OrthoDB" id="296386at2759"/>
<keyword evidence="12" id="KW-1185">Reference proteome</keyword>
<gene>
    <name evidence="11" type="ORF">MELIAE_LOCUS5880</name>
</gene>
<dbReference type="InterPro" id="IPR049452">
    <property type="entry name" value="Anoctamin_TM"/>
</dbReference>
<feature type="transmembrane region" description="Helical" evidence="8">
    <location>
        <begin position="217"/>
        <end position="238"/>
    </location>
</feature>
<feature type="transmembrane region" description="Helical" evidence="8">
    <location>
        <begin position="412"/>
        <end position="435"/>
    </location>
</feature>
<dbReference type="PANTHER" id="PTHR12308">
    <property type="entry name" value="ANOCTAMIN"/>
    <property type="match status" value="1"/>
</dbReference>
<evidence type="ECO:0000313" key="11">
    <source>
        <dbReference type="EMBL" id="CAH0554017.1"/>
    </source>
</evidence>
<feature type="transmembrane region" description="Helical" evidence="8">
    <location>
        <begin position="456"/>
        <end position="478"/>
    </location>
</feature>
<dbReference type="GO" id="GO:0005254">
    <property type="term" value="F:chloride channel activity"/>
    <property type="evidence" value="ECO:0007669"/>
    <property type="project" value="TreeGrafter"/>
</dbReference>
<feature type="transmembrane region" description="Helical" evidence="8">
    <location>
        <begin position="586"/>
        <end position="604"/>
    </location>
</feature>
<comment type="similarity">
    <text evidence="2 8">Belongs to the anoctamin family.</text>
</comment>
<evidence type="ECO:0000256" key="6">
    <source>
        <dbReference type="ARBA" id="ARBA00023136"/>
    </source>
</evidence>
<feature type="domain" description="Anoctamin dimerisation" evidence="10">
    <location>
        <begin position="121"/>
        <end position="195"/>
    </location>
</feature>
<keyword evidence="3" id="KW-1003">Cell membrane</keyword>
<feature type="transmembrane region" description="Helical" evidence="8">
    <location>
        <begin position="714"/>
        <end position="734"/>
    </location>
</feature>
<comment type="subcellular location">
    <subcellularLocation>
        <location evidence="1">Cell membrane</location>
        <topology evidence="1">Multi-pass membrane protein</topology>
    </subcellularLocation>
    <subcellularLocation>
        <location evidence="8">Membrane</location>
        <topology evidence="8">Multi-pass membrane protein</topology>
    </subcellularLocation>
</comment>
<feature type="transmembrane region" description="Helical" evidence="8">
    <location>
        <begin position="624"/>
        <end position="642"/>
    </location>
</feature>
<evidence type="ECO:0000259" key="10">
    <source>
        <dbReference type="Pfam" id="PF16178"/>
    </source>
</evidence>
<proteinExistence type="inferred from homology"/>
<reference evidence="11" key="1">
    <citation type="submission" date="2021-12" db="EMBL/GenBank/DDBJ databases">
        <authorList>
            <person name="King R."/>
        </authorList>
    </citation>
    <scope>NUCLEOTIDE SEQUENCE</scope>
</reference>
<accession>A0A9P0B2G7</accession>
<sequence length="745" mass="88288">MDEILFEKQNSYFKDGLRKVDFVLVITKVSAIENEEILTIFLRNLQNMGIELEQSFGILHAVLFVKLHLPLELWTFMRVRYPLWDKVRAAHAMIYKLPSDGFGVFETPLAYMDPTKAVDYCGRIFFIDKVLKLSKFGEETSERGVDELIRKKIVTKAYGLHDGFIQKDLDNDEDLNVRSLLRKYWGNLNAFYKGQSLDFIKNYYGVEIAFYFAFLEFYANMTIFPVILSIVTIFYSVVNYYTNYSYRDNIRSLCQRQTPLCGSCILGHKCLTAYFPHRCELLKYTLLFDNLGTMLYSITMSIWASFVLSMWDKREKELIKRWKLSKFQLKADKRTEFKEKVPYRRKSRLTGTKKGYMPWPVFLGKKIVVFTCCVVTVTILVLVLWLNVNFMIGVKMLLKDNWNINLDFHDEIIYIIQYCFMTFSAELITKVVIMLCNFESHKYQTRYDNQFLIMRYLFRSLNQFSVLFYFAIGKGLVYNIPYPQKSSHLWGFLIYDEFQPNTCFLTLLLVQTFRAFCNLIGPVLGILIAVLKKATKSTTKVILHQYENEYLLESVNPFSLPTQFIKIMTLHGSLTMFSFANYFAPLFYWLTILVIVRIEAYRFVKIYKRPIPKIIHNLASWRQILMFITYTSIFVNSVGLIFSSELPYLYEYTTGSFKGYLNYTLSEFDMHEINPKIYPNNSICWYRNMRYHPYHTKRYQKNQQFWKLFTYQNLSVIFMIKGVYVAVLISKKIASAIWKMYSRKK</sequence>
<protein>
    <recommendedName>
        <fullName evidence="8">Anoctamin</fullName>
    </recommendedName>
</protein>
<dbReference type="Pfam" id="PF04547">
    <property type="entry name" value="Anoctamin"/>
    <property type="match status" value="1"/>
</dbReference>
<evidence type="ECO:0000256" key="4">
    <source>
        <dbReference type="ARBA" id="ARBA00022692"/>
    </source>
</evidence>
<dbReference type="InterPro" id="IPR007632">
    <property type="entry name" value="Anoctamin"/>
</dbReference>
<dbReference type="GO" id="GO:0046983">
    <property type="term" value="F:protein dimerization activity"/>
    <property type="evidence" value="ECO:0007669"/>
    <property type="project" value="InterPro"/>
</dbReference>
<keyword evidence="5 8" id="KW-1133">Transmembrane helix</keyword>
<evidence type="ECO:0000256" key="7">
    <source>
        <dbReference type="ARBA" id="ARBA00023180"/>
    </source>
</evidence>
<feature type="domain" description="Anoctamin transmembrane" evidence="9">
    <location>
        <begin position="200"/>
        <end position="724"/>
    </location>
</feature>
<keyword evidence="7" id="KW-0325">Glycoprotein</keyword>
<dbReference type="PANTHER" id="PTHR12308:SF84">
    <property type="entry name" value="ANOCTAMIN"/>
    <property type="match status" value="1"/>
</dbReference>
<feature type="domain" description="Anoctamin dimerisation" evidence="10">
    <location>
        <begin position="12"/>
        <end position="74"/>
    </location>
</feature>
<evidence type="ECO:0000259" key="9">
    <source>
        <dbReference type="Pfam" id="PF04547"/>
    </source>
</evidence>
<evidence type="ECO:0000256" key="8">
    <source>
        <dbReference type="RuleBase" id="RU280814"/>
    </source>
</evidence>
<organism evidence="11 12">
    <name type="scientific">Brassicogethes aeneus</name>
    <name type="common">Rape pollen beetle</name>
    <name type="synonym">Meligethes aeneus</name>
    <dbReference type="NCBI Taxonomy" id="1431903"/>
    <lineage>
        <taxon>Eukaryota</taxon>
        <taxon>Metazoa</taxon>
        <taxon>Ecdysozoa</taxon>
        <taxon>Arthropoda</taxon>
        <taxon>Hexapoda</taxon>
        <taxon>Insecta</taxon>
        <taxon>Pterygota</taxon>
        <taxon>Neoptera</taxon>
        <taxon>Endopterygota</taxon>
        <taxon>Coleoptera</taxon>
        <taxon>Polyphaga</taxon>
        <taxon>Cucujiformia</taxon>
        <taxon>Nitidulidae</taxon>
        <taxon>Meligethinae</taxon>
        <taxon>Brassicogethes</taxon>
    </lineage>
</organism>
<evidence type="ECO:0000313" key="12">
    <source>
        <dbReference type="Proteomes" id="UP001154078"/>
    </source>
</evidence>
<evidence type="ECO:0000256" key="2">
    <source>
        <dbReference type="ARBA" id="ARBA00009671"/>
    </source>
</evidence>
<evidence type="ECO:0000256" key="3">
    <source>
        <dbReference type="ARBA" id="ARBA00022475"/>
    </source>
</evidence>